<name>A0A084JLZ5_9FIRM</name>
<dbReference type="SUPFAM" id="SSF55729">
    <property type="entry name" value="Acyl-CoA N-acyltransferases (Nat)"/>
    <property type="match status" value="1"/>
</dbReference>
<dbReference type="Gene3D" id="3.40.630.30">
    <property type="match status" value="1"/>
</dbReference>
<dbReference type="EMBL" id="JPME01000014">
    <property type="protein sequence ID" value="KEZ89979.1"/>
    <property type="molecule type" value="Genomic_DNA"/>
</dbReference>
<dbReference type="Proteomes" id="UP000028525">
    <property type="component" value="Unassembled WGS sequence"/>
</dbReference>
<dbReference type="AlphaFoldDB" id="A0A084JLZ5"/>
<dbReference type="RefSeq" id="WP_038281419.1">
    <property type="nucleotide sequence ID" value="NZ_JPME01000014.1"/>
</dbReference>
<accession>A0A084JLZ5</accession>
<gene>
    <name evidence="2" type="ORF">IO98_12675</name>
</gene>
<comment type="caution">
    <text evidence="2">The sequence shown here is derived from an EMBL/GenBank/DDBJ whole genome shotgun (WGS) entry which is preliminary data.</text>
</comment>
<feature type="domain" description="N-acetyltransferase" evidence="1">
    <location>
        <begin position="86"/>
        <end position="249"/>
    </location>
</feature>
<evidence type="ECO:0000259" key="1">
    <source>
        <dbReference type="PROSITE" id="PS51186"/>
    </source>
</evidence>
<organism evidence="2 3">
    <name type="scientific">Lacrimispora celerecrescens</name>
    <dbReference type="NCBI Taxonomy" id="29354"/>
    <lineage>
        <taxon>Bacteria</taxon>
        <taxon>Bacillati</taxon>
        <taxon>Bacillota</taxon>
        <taxon>Clostridia</taxon>
        <taxon>Lachnospirales</taxon>
        <taxon>Lachnospiraceae</taxon>
        <taxon>Lacrimispora</taxon>
    </lineage>
</organism>
<dbReference type="STRING" id="29354.IO98_12675"/>
<dbReference type="GO" id="GO:0016747">
    <property type="term" value="F:acyltransferase activity, transferring groups other than amino-acyl groups"/>
    <property type="evidence" value="ECO:0007669"/>
    <property type="project" value="InterPro"/>
</dbReference>
<sequence length="249" mass="28571">MNWEREITVEGKIFQVTISDDHEALRSAFAEGRAVVGLWDRERADQNLNPAAYVVEDLKDIDDVFLERVIRRREGLPWNIVKTQRLTIREFAPQDFVSIPDEPEAGISGSLFLKEEPLKDYICHQYGFYEYGIWALVDHEKGLLVGKAGISNLELTDQEEFFSAIKKNDTPVELGYHIFSPYRQQGYGKEACMAILSYAALAVSERIYARIDERNLASIKLAEDLGFRLIARTHSGSVPRLCLYEWNYS</sequence>
<proteinExistence type="predicted"/>
<protein>
    <recommendedName>
        <fullName evidence="1">N-acetyltransferase domain-containing protein</fullName>
    </recommendedName>
</protein>
<dbReference type="OrthoDB" id="9798081at2"/>
<dbReference type="PANTHER" id="PTHR43792:SF1">
    <property type="entry name" value="N-ACETYLTRANSFERASE DOMAIN-CONTAINING PROTEIN"/>
    <property type="match status" value="1"/>
</dbReference>
<dbReference type="Pfam" id="PF13302">
    <property type="entry name" value="Acetyltransf_3"/>
    <property type="match status" value="1"/>
</dbReference>
<dbReference type="InterPro" id="IPR051531">
    <property type="entry name" value="N-acetyltransferase"/>
</dbReference>
<dbReference type="PROSITE" id="PS51186">
    <property type="entry name" value="GNAT"/>
    <property type="match status" value="1"/>
</dbReference>
<evidence type="ECO:0000313" key="2">
    <source>
        <dbReference type="EMBL" id="KEZ89979.1"/>
    </source>
</evidence>
<dbReference type="PANTHER" id="PTHR43792">
    <property type="entry name" value="GNAT FAMILY, PUTATIVE (AFU_ORTHOLOGUE AFUA_3G00765)-RELATED-RELATED"/>
    <property type="match status" value="1"/>
</dbReference>
<dbReference type="InterPro" id="IPR000182">
    <property type="entry name" value="GNAT_dom"/>
</dbReference>
<reference evidence="2 3" key="1">
    <citation type="submission" date="2014-07" db="EMBL/GenBank/DDBJ databases">
        <title>Draft genome of Clostridium celerecrescens 152B isolated from sediments associated with methane hydrate from Krishna Godavari basin.</title>
        <authorList>
            <person name="Honkalas V.S."/>
            <person name="Dabir A.P."/>
            <person name="Arora P."/>
            <person name="Dhakephalkar P.K."/>
        </authorList>
    </citation>
    <scope>NUCLEOTIDE SEQUENCE [LARGE SCALE GENOMIC DNA]</scope>
    <source>
        <strain evidence="2 3">152B</strain>
    </source>
</reference>
<dbReference type="InterPro" id="IPR016181">
    <property type="entry name" value="Acyl_CoA_acyltransferase"/>
</dbReference>
<evidence type="ECO:0000313" key="3">
    <source>
        <dbReference type="Proteomes" id="UP000028525"/>
    </source>
</evidence>
<keyword evidence="3" id="KW-1185">Reference proteome</keyword>